<accession>G7WDQ3</accession>
<dbReference type="InterPro" id="IPR012851">
    <property type="entry name" value="Spore_coat_CotF-like"/>
</dbReference>
<evidence type="ECO:0000313" key="2">
    <source>
        <dbReference type="Proteomes" id="UP000006346"/>
    </source>
</evidence>
<proteinExistence type="predicted"/>
<dbReference type="AlphaFoldDB" id="G7WDQ3"/>
<keyword evidence="2" id="KW-1185">Reference proteome</keyword>
<dbReference type="eggNOG" id="COG5577">
    <property type="taxonomic scope" value="Bacteria"/>
</dbReference>
<dbReference type="Proteomes" id="UP000006346">
    <property type="component" value="Chromosome"/>
</dbReference>
<dbReference type="RefSeq" id="WP_014185186.1">
    <property type="nucleotide sequence ID" value="NC_016584.1"/>
</dbReference>
<dbReference type="HOGENOM" id="CLU_163858_1_1_9"/>
<dbReference type="PATRIC" id="fig|768706.3.peg.2853"/>
<dbReference type="OrthoDB" id="1910608at2"/>
<dbReference type="STRING" id="768706.Desor_2846"/>
<reference evidence="2" key="1">
    <citation type="submission" date="2011-11" db="EMBL/GenBank/DDBJ databases">
        <title>Complete sequence of Desulfosporosinus orientis DSM 765.</title>
        <authorList>
            <person name="Lucas S."/>
            <person name="Han J."/>
            <person name="Lapidus A."/>
            <person name="Cheng J.-F."/>
            <person name="Goodwin L."/>
            <person name="Pitluck S."/>
            <person name="Peters L."/>
            <person name="Ovchinnikova G."/>
            <person name="Teshima H."/>
            <person name="Detter J.C."/>
            <person name="Han C."/>
            <person name="Tapia R."/>
            <person name="Land M."/>
            <person name="Hauser L."/>
            <person name="Kyrpides N."/>
            <person name="Ivanova N."/>
            <person name="Pagani I."/>
            <person name="Pester M."/>
            <person name="Spring S."/>
            <person name="Ollivier B."/>
            <person name="Rattei T."/>
            <person name="Klenk H.-P."/>
            <person name="Wagner M."/>
            <person name="Loy A."/>
            <person name="Woyke T."/>
        </authorList>
    </citation>
    <scope>NUCLEOTIDE SEQUENCE [LARGE SCALE GENOMIC DNA]</scope>
    <source>
        <strain evidence="2">ATCC 19365 / DSM 765 / NCIMB 8382 / VKM B-1628</strain>
    </source>
</reference>
<protein>
    <submittedName>
        <fullName evidence="1">Coat F domain-containing protein</fullName>
    </submittedName>
</protein>
<sequence>MPLTTSSLNDQDIVNDMLKDSKFAIHSLTVALGESTSASFREKLVNQLNSYIDEHFKLSDFATQKNWYQPNLAPKEQLQQDINTSLNLGQ</sequence>
<evidence type="ECO:0000313" key="1">
    <source>
        <dbReference type="EMBL" id="AET68378.1"/>
    </source>
</evidence>
<dbReference type="EMBL" id="CP003108">
    <property type="protein sequence ID" value="AET68378.1"/>
    <property type="molecule type" value="Genomic_DNA"/>
</dbReference>
<dbReference type="KEGG" id="dor:Desor_2846"/>
<name>G7WDQ3_DESOD</name>
<reference evidence="1 2" key="2">
    <citation type="journal article" date="2012" name="J. Bacteriol.">
        <title>Complete genome sequences of Desulfosporosinus orientis DSM765T, Desulfosporosinus youngiae DSM17734T, Desulfosporosinus meridiei DSM13257T, and Desulfosporosinus acidiphilus DSM22704T.</title>
        <authorList>
            <person name="Pester M."/>
            <person name="Brambilla E."/>
            <person name="Alazard D."/>
            <person name="Rattei T."/>
            <person name="Weinmaier T."/>
            <person name="Han J."/>
            <person name="Lucas S."/>
            <person name="Lapidus A."/>
            <person name="Cheng J.F."/>
            <person name="Goodwin L."/>
            <person name="Pitluck S."/>
            <person name="Peters L."/>
            <person name="Ovchinnikova G."/>
            <person name="Teshima H."/>
            <person name="Detter J.C."/>
            <person name="Han C.S."/>
            <person name="Tapia R."/>
            <person name="Land M.L."/>
            <person name="Hauser L."/>
            <person name="Kyrpides N.C."/>
            <person name="Ivanova N.N."/>
            <person name="Pagani I."/>
            <person name="Huntmann M."/>
            <person name="Wei C.L."/>
            <person name="Davenport K.W."/>
            <person name="Daligault H."/>
            <person name="Chain P.S."/>
            <person name="Chen A."/>
            <person name="Mavromatis K."/>
            <person name="Markowitz V."/>
            <person name="Szeto E."/>
            <person name="Mikhailova N."/>
            <person name="Pati A."/>
            <person name="Wagner M."/>
            <person name="Woyke T."/>
            <person name="Ollivier B."/>
            <person name="Klenk H.P."/>
            <person name="Spring S."/>
            <person name="Loy A."/>
        </authorList>
    </citation>
    <scope>NUCLEOTIDE SEQUENCE [LARGE SCALE GENOMIC DNA]</scope>
    <source>
        <strain evidence="2">ATCC 19365 / DSM 765 / NCIMB 8382 / VKM B-1628</strain>
    </source>
</reference>
<organism evidence="1 2">
    <name type="scientific">Desulfosporosinus orientis (strain ATCC 19365 / DSM 765 / NCIMB 8382 / VKM B-1628 / Singapore I)</name>
    <name type="common">Desulfotomaculum orientis</name>
    <dbReference type="NCBI Taxonomy" id="768706"/>
    <lineage>
        <taxon>Bacteria</taxon>
        <taxon>Bacillati</taxon>
        <taxon>Bacillota</taxon>
        <taxon>Clostridia</taxon>
        <taxon>Eubacteriales</taxon>
        <taxon>Desulfitobacteriaceae</taxon>
        <taxon>Desulfosporosinus</taxon>
    </lineage>
</organism>
<gene>
    <name evidence="1" type="ordered locus">Desor_2846</name>
</gene>
<dbReference type="Pfam" id="PF07875">
    <property type="entry name" value="Coat_F"/>
    <property type="match status" value="1"/>
</dbReference>